<dbReference type="InterPro" id="IPR002110">
    <property type="entry name" value="Ankyrin_rpt"/>
</dbReference>
<reference evidence="5" key="1">
    <citation type="submission" date="2015-10" db="EMBL/GenBank/DDBJ databases">
        <authorList>
            <person name="Regsiter A."/>
            <person name="william w."/>
        </authorList>
    </citation>
    <scope>NUCLEOTIDE SEQUENCE</scope>
    <source>
        <strain evidence="5">Montdore</strain>
    </source>
</reference>
<dbReference type="Pfam" id="PF13637">
    <property type="entry name" value="Ank_4"/>
    <property type="match status" value="1"/>
</dbReference>
<evidence type="ECO:0000256" key="1">
    <source>
        <dbReference type="ARBA" id="ARBA00022737"/>
    </source>
</evidence>
<name>A0A292Q396_9PEZI</name>
<organism evidence="5 6">
    <name type="scientific">Tuber aestivum</name>
    <name type="common">summer truffle</name>
    <dbReference type="NCBI Taxonomy" id="59557"/>
    <lineage>
        <taxon>Eukaryota</taxon>
        <taxon>Fungi</taxon>
        <taxon>Dikarya</taxon>
        <taxon>Ascomycota</taxon>
        <taxon>Pezizomycotina</taxon>
        <taxon>Pezizomycetes</taxon>
        <taxon>Pezizales</taxon>
        <taxon>Tuberaceae</taxon>
        <taxon>Tuber</taxon>
    </lineage>
</organism>
<evidence type="ECO:0000259" key="4">
    <source>
        <dbReference type="PROSITE" id="PS50181"/>
    </source>
</evidence>
<dbReference type="PROSITE" id="PS50088">
    <property type="entry name" value="ANK_REPEAT"/>
    <property type="match status" value="2"/>
</dbReference>
<dbReference type="Proteomes" id="UP001412239">
    <property type="component" value="Unassembled WGS sequence"/>
</dbReference>
<feature type="repeat" description="ANK" evidence="3">
    <location>
        <begin position="355"/>
        <end position="379"/>
    </location>
</feature>
<evidence type="ECO:0000313" key="5">
    <source>
        <dbReference type="EMBL" id="CUS14286.1"/>
    </source>
</evidence>
<keyword evidence="1" id="KW-0677">Repeat</keyword>
<evidence type="ECO:0000256" key="2">
    <source>
        <dbReference type="ARBA" id="ARBA00023043"/>
    </source>
</evidence>
<dbReference type="PROSITE" id="PS50181">
    <property type="entry name" value="FBOX"/>
    <property type="match status" value="1"/>
</dbReference>
<dbReference type="Gene3D" id="1.25.40.20">
    <property type="entry name" value="Ankyrin repeat-containing domain"/>
    <property type="match status" value="3"/>
</dbReference>
<dbReference type="SUPFAM" id="SSF48403">
    <property type="entry name" value="Ankyrin repeat"/>
    <property type="match status" value="1"/>
</dbReference>
<evidence type="ECO:0000313" key="6">
    <source>
        <dbReference type="Proteomes" id="UP001412239"/>
    </source>
</evidence>
<dbReference type="Pfam" id="PF12796">
    <property type="entry name" value="Ank_2"/>
    <property type="match status" value="2"/>
</dbReference>
<dbReference type="EMBL" id="LN890960">
    <property type="protein sequence ID" value="CUS14286.1"/>
    <property type="molecule type" value="Genomic_DNA"/>
</dbReference>
<sequence>MPFVDLPNEIILQIAEEQEPPDINALLRTNRRFASCLIPSLWASVFRSPPQLYAVEALLSAAENGYKDVVRQLLGKGVLQYSQTPHWKIMRKVITERDTKALGTLMECGMSIDTTDPDDWTLLGLAAERGCLETLLLLVAHGFDVNEPGNFRCESPLSLAAKNKHDEVVQVLLSLPDINVNSKTELAFNTPLHNAAKEGDEIIVEILLADERIDVNPVNSSCCTPLHIAAEEGHEGVVDLLLAHKDIRPDIPGYIGKAPIHSAVCGGYSLIVRRLLSDRSVNSLDDCQRTPLYWASMLGCESVVRLLLQHNGVKVNLAERTGKGPMHIAACTGMESIVWILLQDERVEVDNMDDYGRTPLWWAAMEGHEGTVRLLLSDGRVDVNQRNNHGETILHIMAGHWGNEAIVQLLLSHEKTIPDLRDNDGRTPLYWAVMKEHDSVVRLLPGDPTSPSLL</sequence>
<gene>
    <name evidence="5" type="ORF">GSTUAT00001576001</name>
</gene>
<dbReference type="InterPro" id="IPR036770">
    <property type="entry name" value="Ankyrin_rpt-contain_sf"/>
</dbReference>
<feature type="domain" description="F-box" evidence="4">
    <location>
        <begin position="1"/>
        <end position="45"/>
    </location>
</feature>
<dbReference type="AlphaFoldDB" id="A0A292Q396"/>
<dbReference type="InterPro" id="IPR001810">
    <property type="entry name" value="F-box_dom"/>
</dbReference>
<dbReference type="PANTHER" id="PTHR24198">
    <property type="entry name" value="ANKYRIN REPEAT AND PROTEIN KINASE DOMAIN-CONTAINING PROTEIN"/>
    <property type="match status" value="1"/>
</dbReference>
<protein>
    <recommendedName>
        <fullName evidence="4">F-box domain-containing protein</fullName>
    </recommendedName>
</protein>
<dbReference type="Pfam" id="PF12937">
    <property type="entry name" value="F-box-like"/>
    <property type="match status" value="1"/>
</dbReference>
<accession>A0A292Q396</accession>
<dbReference type="PROSITE" id="PS50297">
    <property type="entry name" value="ANK_REP_REGION"/>
    <property type="match status" value="2"/>
</dbReference>
<dbReference type="PANTHER" id="PTHR24198:SF165">
    <property type="entry name" value="ANKYRIN REPEAT-CONTAINING PROTEIN-RELATED"/>
    <property type="match status" value="1"/>
</dbReference>
<proteinExistence type="predicted"/>
<keyword evidence="2 3" id="KW-0040">ANK repeat</keyword>
<keyword evidence="6" id="KW-1185">Reference proteome</keyword>
<dbReference type="SMART" id="SM00248">
    <property type="entry name" value="ANK"/>
    <property type="match status" value="11"/>
</dbReference>
<feature type="repeat" description="ANK" evidence="3">
    <location>
        <begin position="224"/>
        <end position="242"/>
    </location>
</feature>
<evidence type="ECO:0000256" key="3">
    <source>
        <dbReference type="PROSITE-ProRule" id="PRU00023"/>
    </source>
</evidence>